<gene>
    <name evidence="1" type="ORF">LSINAPIS_LOCUS14628</name>
</gene>
<name>A0A5E4R3R0_9NEOP</name>
<proteinExistence type="predicted"/>
<organism evidence="1 2">
    <name type="scientific">Leptidea sinapis</name>
    <dbReference type="NCBI Taxonomy" id="189913"/>
    <lineage>
        <taxon>Eukaryota</taxon>
        <taxon>Metazoa</taxon>
        <taxon>Ecdysozoa</taxon>
        <taxon>Arthropoda</taxon>
        <taxon>Hexapoda</taxon>
        <taxon>Insecta</taxon>
        <taxon>Pterygota</taxon>
        <taxon>Neoptera</taxon>
        <taxon>Endopterygota</taxon>
        <taxon>Lepidoptera</taxon>
        <taxon>Glossata</taxon>
        <taxon>Ditrysia</taxon>
        <taxon>Papilionoidea</taxon>
        <taxon>Pieridae</taxon>
        <taxon>Dismorphiinae</taxon>
        <taxon>Leptidea</taxon>
    </lineage>
</organism>
<protein>
    <submittedName>
        <fullName evidence="1">Uncharacterized protein</fullName>
    </submittedName>
</protein>
<accession>A0A5E4R3R0</accession>
<dbReference type="Proteomes" id="UP000324832">
    <property type="component" value="Unassembled WGS sequence"/>
</dbReference>
<dbReference type="EMBL" id="FZQP02006920">
    <property type="protein sequence ID" value="VVD04996.1"/>
    <property type="molecule type" value="Genomic_DNA"/>
</dbReference>
<keyword evidence="2" id="KW-1185">Reference proteome</keyword>
<dbReference type="AlphaFoldDB" id="A0A5E4R3R0"/>
<evidence type="ECO:0000313" key="1">
    <source>
        <dbReference type="EMBL" id="VVD04996.1"/>
    </source>
</evidence>
<sequence length="24" mass="3035">MDPRTNNYTSGFYFTFLYFKLDFF</sequence>
<reference evidence="1 2" key="1">
    <citation type="submission" date="2017-07" db="EMBL/GenBank/DDBJ databases">
        <authorList>
            <person name="Talla V."/>
            <person name="Backstrom N."/>
        </authorList>
    </citation>
    <scope>NUCLEOTIDE SEQUENCE [LARGE SCALE GENOMIC DNA]</scope>
</reference>
<evidence type="ECO:0000313" key="2">
    <source>
        <dbReference type="Proteomes" id="UP000324832"/>
    </source>
</evidence>